<gene>
    <name evidence="3" type="ORF">D2V08_08670</name>
</gene>
<dbReference type="PROSITE" id="PS50902">
    <property type="entry name" value="FLAVODOXIN_LIKE"/>
    <property type="match status" value="1"/>
</dbReference>
<dbReference type="Gene3D" id="3.40.50.360">
    <property type="match status" value="1"/>
</dbReference>
<dbReference type="OrthoDB" id="9806505at2"/>
<comment type="caution">
    <text evidence="3">The sequence shown here is derived from an EMBL/GenBank/DDBJ whole genome shotgun (WGS) entry which is preliminary data.</text>
</comment>
<evidence type="ECO:0000256" key="1">
    <source>
        <dbReference type="SAM" id="SignalP"/>
    </source>
</evidence>
<dbReference type="PANTHER" id="PTHR39201">
    <property type="entry name" value="EXPORTED PROTEIN-RELATED"/>
    <property type="match status" value="1"/>
</dbReference>
<dbReference type="GO" id="GO:0010181">
    <property type="term" value="F:FMN binding"/>
    <property type="evidence" value="ECO:0007669"/>
    <property type="project" value="InterPro"/>
</dbReference>
<dbReference type="EMBL" id="QXFH01000070">
    <property type="protein sequence ID" value="RIV35411.1"/>
    <property type="molecule type" value="Genomic_DNA"/>
</dbReference>
<name>A0A3A1N946_9FLAO</name>
<dbReference type="Proteomes" id="UP000266067">
    <property type="component" value="Unassembled WGS sequence"/>
</dbReference>
<dbReference type="InterPro" id="IPR029039">
    <property type="entry name" value="Flavoprotein-like_sf"/>
</dbReference>
<feature type="chain" id="PRO_5017184916" evidence="1">
    <location>
        <begin position="18"/>
        <end position="195"/>
    </location>
</feature>
<dbReference type="Pfam" id="PF12682">
    <property type="entry name" value="Flavodoxin_4"/>
    <property type="match status" value="1"/>
</dbReference>
<keyword evidence="1" id="KW-0732">Signal</keyword>
<feature type="domain" description="Flavodoxin-like" evidence="2">
    <location>
        <begin position="27"/>
        <end position="192"/>
    </location>
</feature>
<feature type="signal peptide" evidence="1">
    <location>
        <begin position="1"/>
        <end position="17"/>
    </location>
</feature>
<accession>A0A3A1N946</accession>
<dbReference type="PANTHER" id="PTHR39201:SF1">
    <property type="entry name" value="FLAVODOXIN-LIKE DOMAIN-CONTAINING PROTEIN"/>
    <property type="match status" value="1"/>
</dbReference>
<sequence length="195" mass="22152">MRMLWVYFLMLSSCCFAQTGENMSEKILILYLSRTNNTKTVAELIHRRIGGDLVALELENPYPKNYRAIVDQVAEENRTGYLPPLKTQVDIDKYDTIFIGFPTWGMQLPPPMKSFLNHQDIKGKTIAPFNTNGGYGLGSTVKTIRKLCPESEVLKVFSVRGGSERDGVYLAIKGDRKVKVEELLESWLDEIQISK</sequence>
<evidence type="ECO:0000313" key="3">
    <source>
        <dbReference type="EMBL" id="RIV35411.1"/>
    </source>
</evidence>
<dbReference type="AlphaFoldDB" id="A0A3A1N946"/>
<evidence type="ECO:0000259" key="2">
    <source>
        <dbReference type="PROSITE" id="PS50902"/>
    </source>
</evidence>
<dbReference type="InterPro" id="IPR008254">
    <property type="entry name" value="Flavodoxin/NO_synth"/>
</dbReference>
<protein>
    <submittedName>
        <fullName evidence="3">Flavodoxin</fullName>
    </submittedName>
</protein>
<reference evidence="3 4" key="1">
    <citation type="submission" date="2018-08" db="EMBL/GenBank/DDBJ databases">
        <title>Proposal of Muricauda 72 sp.nov. and Muricauda NH166 sp.nov., isolated from seawater.</title>
        <authorList>
            <person name="Cheng H."/>
            <person name="Wu Y.-H."/>
            <person name="Guo L.-L."/>
            <person name="Xu X.-W."/>
        </authorList>
    </citation>
    <scope>NUCLEOTIDE SEQUENCE [LARGE SCALE GENOMIC DNA]</scope>
    <source>
        <strain evidence="3 4">KCTC 22173</strain>
    </source>
</reference>
<organism evidence="3 4">
    <name type="scientific">Flagellimonas lutimaris</name>
    <dbReference type="NCBI Taxonomy" id="475082"/>
    <lineage>
        <taxon>Bacteria</taxon>
        <taxon>Pseudomonadati</taxon>
        <taxon>Bacteroidota</taxon>
        <taxon>Flavobacteriia</taxon>
        <taxon>Flavobacteriales</taxon>
        <taxon>Flavobacteriaceae</taxon>
        <taxon>Flagellimonas</taxon>
    </lineage>
</organism>
<keyword evidence="4" id="KW-1185">Reference proteome</keyword>
<dbReference type="SUPFAM" id="SSF52218">
    <property type="entry name" value="Flavoproteins"/>
    <property type="match status" value="1"/>
</dbReference>
<proteinExistence type="predicted"/>
<evidence type="ECO:0000313" key="4">
    <source>
        <dbReference type="Proteomes" id="UP000266067"/>
    </source>
</evidence>